<comment type="caution">
    <text evidence="7">The sequence shown here is derived from an EMBL/GenBank/DDBJ whole genome shotgun (WGS) entry which is preliminary data.</text>
</comment>
<keyword evidence="4" id="KW-0413">Isomerase</keyword>
<evidence type="ECO:0000256" key="6">
    <source>
        <dbReference type="PIRSR" id="PIRSR016020-2"/>
    </source>
</evidence>
<dbReference type="Gene3D" id="2.70.98.10">
    <property type="match status" value="2"/>
</dbReference>
<name>X8IVV3_9AGAM</name>
<organism evidence="7 8">
    <name type="scientific">Rhizoctonia solani AG-3 Rhs1AP</name>
    <dbReference type="NCBI Taxonomy" id="1086054"/>
    <lineage>
        <taxon>Eukaryota</taxon>
        <taxon>Fungi</taxon>
        <taxon>Dikarya</taxon>
        <taxon>Basidiomycota</taxon>
        <taxon>Agaricomycotina</taxon>
        <taxon>Agaricomycetes</taxon>
        <taxon>Cantharellales</taxon>
        <taxon>Ceratobasidiaceae</taxon>
        <taxon>Rhizoctonia</taxon>
    </lineage>
</organism>
<feature type="active site" evidence="5">
    <location>
        <position position="235"/>
    </location>
</feature>
<protein>
    <recommendedName>
        <fullName evidence="3">glucose-6-phosphate 1-epimerase</fullName>
        <ecNumber evidence="3">5.1.3.15</ecNumber>
    </recommendedName>
</protein>
<feature type="non-terminal residue" evidence="7">
    <location>
        <position position="247"/>
    </location>
</feature>
<evidence type="ECO:0000256" key="3">
    <source>
        <dbReference type="ARBA" id="ARBA00012083"/>
    </source>
</evidence>
<dbReference type="InterPro" id="IPR011013">
    <property type="entry name" value="Gal_mutarotase_sf_dom"/>
</dbReference>
<feature type="binding site" evidence="6">
    <location>
        <position position="83"/>
    </location>
    <ligand>
        <name>substrate</name>
    </ligand>
</feature>
<sequence>MPYTKDDKKVTLTTAAGSSVEILLYGATVLSWKASRTAEPARERLFVSKKAVLDGSKPVRGGIPIAFPFFGPPSKPEHQKMGQHGFARSTVWKWDSVVMDNDTGVAVRLVLEPTPEIKAVFPNPFHLAYVALLHTYFEADAATCTVSPLKGLTYIDKTKNYAEAVETRDEVPVNKFTDAVYKNGGGKYVGKWTGGGIEVKAVGFKDVVVWNPQAEAGSKIGDLHEGAWDNFVCIEASPTLLSLFAVY</sequence>
<dbReference type="InterPro" id="IPR008183">
    <property type="entry name" value="Aldose_1/G6P_1-epimerase"/>
</dbReference>
<evidence type="ECO:0000256" key="2">
    <source>
        <dbReference type="ARBA" id="ARBA00005866"/>
    </source>
</evidence>
<dbReference type="GO" id="GO:0005737">
    <property type="term" value="C:cytoplasm"/>
    <property type="evidence" value="ECO:0007669"/>
    <property type="project" value="TreeGrafter"/>
</dbReference>
<dbReference type="Proteomes" id="UP000030108">
    <property type="component" value="Unassembled WGS sequence"/>
</dbReference>
<evidence type="ECO:0000256" key="1">
    <source>
        <dbReference type="ARBA" id="ARBA00001096"/>
    </source>
</evidence>
<feature type="binding site" evidence="6">
    <location>
        <position position="60"/>
    </location>
    <ligand>
        <name>substrate</name>
    </ligand>
</feature>
<proteinExistence type="inferred from homology"/>
<dbReference type="EC" id="5.1.3.15" evidence="3"/>
<evidence type="ECO:0000313" key="8">
    <source>
        <dbReference type="Proteomes" id="UP000030108"/>
    </source>
</evidence>
<feature type="binding site" evidence="6">
    <location>
        <position position="88"/>
    </location>
    <ligand>
        <name>substrate</name>
    </ligand>
</feature>
<evidence type="ECO:0000256" key="5">
    <source>
        <dbReference type="PIRSR" id="PIRSR016020-1"/>
    </source>
</evidence>
<dbReference type="SUPFAM" id="SSF74650">
    <property type="entry name" value="Galactose mutarotase-like"/>
    <property type="match status" value="1"/>
</dbReference>
<dbReference type="OrthoDB" id="1659429at2759"/>
<evidence type="ECO:0000313" key="7">
    <source>
        <dbReference type="EMBL" id="EUC53895.1"/>
    </source>
</evidence>
<dbReference type="InterPro" id="IPR014718">
    <property type="entry name" value="GH-type_carb-bd"/>
</dbReference>
<evidence type="ECO:0000256" key="4">
    <source>
        <dbReference type="ARBA" id="ARBA00023235"/>
    </source>
</evidence>
<accession>X8IVV3</accession>
<dbReference type="AlphaFoldDB" id="X8IVV3"/>
<comment type="catalytic activity">
    <reaction evidence="1">
        <text>alpha-D-glucose 6-phosphate = beta-D-glucose 6-phosphate</text>
        <dbReference type="Rhea" id="RHEA:16249"/>
        <dbReference type="ChEBI" id="CHEBI:58225"/>
        <dbReference type="ChEBI" id="CHEBI:58247"/>
        <dbReference type="EC" id="5.1.3.15"/>
    </reaction>
</comment>
<dbReference type="InterPro" id="IPR025532">
    <property type="entry name" value="G6P_1-epimerase"/>
</dbReference>
<gene>
    <name evidence="7" type="ORF">RSOL_019530</name>
</gene>
<dbReference type="EMBL" id="JATN01000322">
    <property type="protein sequence ID" value="EUC53895.1"/>
    <property type="molecule type" value="Genomic_DNA"/>
</dbReference>
<dbReference type="PANTHER" id="PTHR11122">
    <property type="entry name" value="APOSPORY-ASSOCIATED PROTEIN C-RELATED"/>
    <property type="match status" value="1"/>
</dbReference>
<dbReference type="Pfam" id="PF01263">
    <property type="entry name" value="Aldose_epim"/>
    <property type="match status" value="1"/>
</dbReference>
<dbReference type="PANTHER" id="PTHR11122:SF13">
    <property type="entry name" value="GLUCOSE-6-PHOSPHATE 1-EPIMERASE"/>
    <property type="match status" value="1"/>
</dbReference>
<reference evidence="8" key="1">
    <citation type="journal article" date="2014" name="Genome Announc.">
        <title>Draft genome sequence of the plant-pathogenic soil fungus Rhizoctonia solani anastomosis group 3 strain Rhs1AP.</title>
        <authorList>
            <person name="Cubeta M.A."/>
            <person name="Thomas E."/>
            <person name="Dean R.A."/>
            <person name="Jabaji S."/>
            <person name="Neate S.M."/>
            <person name="Tavantzis S."/>
            <person name="Toda T."/>
            <person name="Vilgalys R."/>
            <person name="Bharathan N."/>
            <person name="Fedorova-Abrams N."/>
            <person name="Pakala S.B."/>
            <person name="Pakala S.M."/>
            <person name="Zafar N."/>
            <person name="Joardar V."/>
            <person name="Losada L."/>
            <person name="Nierman W.C."/>
        </authorList>
    </citation>
    <scope>NUCLEOTIDE SEQUENCE [LARGE SCALE GENOMIC DNA]</scope>
    <source>
        <strain evidence="8">AG-3</strain>
    </source>
</reference>
<dbReference type="GO" id="GO:0005975">
    <property type="term" value="P:carbohydrate metabolic process"/>
    <property type="evidence" value="ECO:0007669"/>
    <property type="project" value="InterPro"/>
</dbReference>
<dbReference type="PIRSF" id="PIRSF016020">
    <property type="entry name" value="PHexose_mutarotase"/>
    <property type="match status" value="1"/>
</dbReference>
<comment type="similarity">
    <text evidence="2">Belongs to the glucose-6-phosphate 1-epimerase family.</text>
</comment>
<feature type="active site" evidence="5">
    <location>
        <position position="134"/>
    </location>
</feature>
<dbReference type="GO" id="GO:0030246">
    <property type="term" value="F:carbohydrate binding"/>
    <property type="evidence" value="ECO:0007669"/>
    <property type="project" value="InterPro"/>
</dbReference>
<dbReference type="GO" id="GO:0047938">
    <property type="term" value="F:glucose-6-phosphate 1-epimerase activity"/>
    <property type="evidence" value="ECO:0007669"/>
    <property type="project" value="UniProtKB-EC"/>
</dbReference>